<sequence length="128" mass="14384">MFTLRRLCESVSGVSGIMGSVSIDKDTFHKRLKRLHGLWKKAADSTENFAKMDAFVSCLGEDDDAKYSKSRAIQIWLFGYELADSVFVMTDDQVLVLSSKKKIEFLKPVGGPPRDENSPPVELIVRNK</sequence>
<protein>
    <recommendedName>
        <fullName evidence="1">FACT complex subunit</fullName>
    </recommendedName>
</protein>
<keyword evidence="1" id="KW-0804">Transcription</keyword>
<reference evidence="3" key="1">
    <citation type="submission" date="2020-11" db="EMBL/GenBank/DDBJ databases">
        <authorList>
            <person name="Tran Van P."/>
        </authorList>
    </citation>
    <scope>NUCLEOTIDE SEQUENCE</scope>
</reference>
<keyword evidence="1" id="KW-0805">Transcription regulation</keyword>
<keyword evidence="1" id="KW-0235">DNA replication</keyword>
<dbReference type="Pfam" id="PF14826">
    <property type="entry name" value="FACT-Spt16_Nlob"/>
    <property type="match status" value="1"/>
</dbReference>
<dbReference type="GO" id="GO:0006368">
    <property type="term" value="P:transcription elongation by RNA polymerase II"/>
    <property type="evidence" value="ECO:0007669"/>
    <property type="project" value="TreeGrafter"/>
</dbReference>
<dbReference type="EMBL" id="OB680376">
    <property type="protein sequence ID" value="CAD7236613.1"/>
    <property type="molecule type" value="Genomic_DNA"/>
</dbReference>
<comment type="subcellular location">
    <subcellularLocation>
        <location evidence="1">Nucleus</location>
    </subcellularLocation>
    <subcellularLocation>
        <location evidence="1">Chromosome</location>
    </subcellularLocation>
</comment>
<dbReference type="GO" id="GO:0035101">
    <property type="term" value="C:FACT complex"/>
    <property type="evidence" value="ECO:0007669"/>
    <property type="project" value="UniProtKB-UniRule"/>
</dbReference>
<evidence type="ECO:0000259" key="2">
    <source>
        <dbReference type="SMART" id="SM01285"/>
    </source>
</evidence>
<keyword evidence="1" id="KW-0227">DNA damage</keyword>
<feature type="non-terminal residue" evidence="3">
    <location>
        <position position="128"/>
    </location>
</feature>
<organism evidence="3">
    <name type="scientific">Cyprideis torosa</name>
    <dbReference type="NCBI Taxonomy" id="163714"/>
    <lineage>
        <taxon>Eukaryota</taxon>
        <taxon>Metazoa</taxon>
        <taxon>Ecdysozoa</taxon>
        <taxon>Arthropoda</taxon>
        <taxon>Crustacea</taxon>
        <taxon>Oligostraca</taxon>
        <taxon>Ostracoda</taxon>
        <taxon>Podocopa</taxon>
        <taxon>Podocopida</taxon>
        <taxon>Cytherocopina</taxon>
        <taxon>Cytheroidea</taxon>
        <taxon>Cytherideidae</taxon>
        <taxon>Cyprideis</taxon>
    </lineage>
</organism>
<keyword evidence="1" id="KW-0234">DNA repair</keyword>
<dbReference type="AlphaFoldDB" id="A0A7R8WWS2"/>
<dbReference type="OrthoDB" id="10251642at2759"/>
<accession>A0A7R8WWS2</accession>
<dbReference type="PANTHER" id="PTHR13980:SF15">
    <property type="entry name" value="FACT COMPLEX SUBUNIT SPT16"/>
    <property type="match status" value="1"/>
</dbReference>
<keyword evidence="1" id="KW-0539">Nucleus</keyword>
<comment type="similarity">
    <text evidence="1">Belongs to the peptidase M24 family. SPT16 subfamily.</text>
</comment>
<dbReference type="SMART" id="SM01285">
    <property type="entry name" value="FACT-Spt16_Nlob"/>
    <property type="match status" value="1"/>
</dbReference>
<gene>
    <name evidence="3" type="ORF">CTOB1V02_LOCUS14428</name>
</gene>
<keyword evidence="1" id="KW-0158">Chromosome</keyword>
<dbReference type="GO" id="GO:0006281">
    <property type="term" value="P:DNA repair"/>
    <property type="evidence" value="ECO:0007669"/>
    <property type="project" value="UniProtKB-UniRule"/>
</dbReference>
<dbReference type="PANTHER" id="PTHR13980">
    <property type="entry name" value="CDC68 RELATED"/>
    <property type="match status" value="1"/>
</dbReference>
<comment type="function">
    <text evidence="1">Component of the FACT complex, a general chromatin factor that acts to reorganize nucleosomes. The FACT complex is involved in multiple processes that require DNA as a template such as mRNA elongation, DNA replication and DNA repair. During transcription elongation the FACT complex acts as a histone chaperone that both destabilizes and restores nucleosomal structure. It facilitates the passage of RNA polymerase II and transcription by promoting the dissociation of one histone H2A-H2B dimer from the nucleosome, then subsequently promotes the reestablishment of the nucleosome following the passage of RNA polymerase II.</text>
</comment>
<dbReference type="InterPro" id="IPR029149">
    <property type="entry name" value="Creatin/AminoP/Spt16_N"/>
</dbReference>
<dbReference type="InterPro" id="IPR040258">
    <property type="entry name" value="Spt16"/>
</dbReference>
<feature type="domain" description="FACT complex subunit SPT16 N-terminal lobe" evidence="2">
    <location>
        <begin position="23"/>
        <end position="128"/>
    </location>
</feature>
<dbReference type="GO" id="GO:0031491">
    <property type="term" value="F:nucleosome binding"/>
    <property type="evidence" value="ECO:0007669"/>
    <property type="project" value="TreeGrafter"/>
</dbReference>
<dbReference type="GO" id="GO:0006260">
    <property type="term" value="P:DNA replication"/>
    <property type="evidence" value="ECO:0007669"/>
    <property type="project" value="UniProtKB-KW"/>
</dbReference>
<proteinExistence type="inferred from homology"/>
<dbReference type="Gene3D" id="3.40.350.10">
    <property type="entry name" value="Creatinase/prolidase N-terminal domain"/>
    <property type="match status" value="1"/>
</dbReference>
<comment type="subunit">
    <text evidence="1">Component of the FACT complex.</text>
</comment>
<name>A0A7R8WWS2_9CRUS</name>
<evidence type="ECO:0000256" key="1">
    <source>
        <dbReference type="RuleBase" id="RU367052"/>
    </source>
</evidence>
<evidence type="ECO:0000313" key="3">
    <source>
        <dbReference type="EMBL" id="CAD7236613.1"/>
    </source>
</evidence>
<dbReference type="InterPro" id="IPR029148">
    <property type="entry name" value="FACT-SPT16_Nlobe"/>
</dbReference>